<comment type="caution">
    <text evidence="2">The sequence shown here is derived from an EMBL/GenBank/DDBJ whole genome shotgun (WGS) entry which is preliminary data.</text>
</comment>
<feature type="region of interest" description="Disordered" evidence="1">
    <location>
        <begin position="889"/>
        <end position="918"/>
    </location>
</feature>
<evidence type="ECO:0000313" key="3">
    <source>
        <dbReference type="Proteomes" id="UP001497744"/>
    </source>
</evidence>
<sequence length="1492" mass="151536">MSAACVVLTYCARGGRGLPEVRLAANKVGDASGQAQGRGDDESLAPARVSLAAQEDEVGEVVARQKGQRAAVDEGSAGHDGEVDLLHGGADLAERARVVHGVVAVHEKVQAAVQVARHNVLVEDAGGGDAQGHLGEGAAQKLLARDLVHKEPRADGVDEEAEVGGEVRHSPAADVLVAVDDDALSLAQRGEVLVEVEVGAEDEVEVGVERGEKRHGPGEDALAVLGEGGAVGGARGGGGGGAGGRARLALEEGLEVDDDDVALALHVLAQVRARAEEEVLAVADDAEGEREHGLHRLHLVLAEPPAKVAHVEDEHGLAPHGLLRVGVQGDGVQGLDESANLLVGLDDLNGLGAGGELLRLELAELEVDALVEHVGQLLLGVDGRAHDHGDQLAAEDGEDRAAGGQGGDGGVAVGADGAVGEVVVPVRHCREAAAEGPQGVHVRYEGAAEEKAAGVVALPAAAQGGGQAVGVIGDEAAEEGVPDGLGSALGGEVLGLVRAGDDLLEPDVAVDGGLLVQGAGDAEHQGAGAGHEEDEPREGLVAVAGGGEAQARRAEVPPASLQHLHGAPYVGVRGDGGGGEGPGRGGELGAVGVDGEVGHVLWGDVRVRDRGVVEVRFAQAPGVVEVEGAADAGGGLAAVPLELHEHALLGDALPANLRQSAGERLQEAVVEQPEDVGPAGQVGPVDEQRPAGQHHDQGGAEVGRGDVQHAEGDDVLEGAPLLAELLGVIRESGVLVLEVRLSSGSGLCRLFILFRGLLQWLRFLALLRPGPGAGRLVAAFAFAGFGGPRGPGVAGGGGGGPGAFAGPTATRFDSFHRFLHGFRHRFRHGGDRAVQAGRSVVGEARGDLGDVAEREHALEGVQTVAKERVLEGQREQADVAEDVVEAPGPVEADEADAGGDAPGEGEGGLVRRPGDAKHGQVAAVEEADEAVVGDLGCLHGGVGPLVEVRYRRRGEARVLGEGDEDGGGRGHLEDQRVVAGGAVGQSALVRGDRELQGVWEGLRLGSPIQHPVVLEVKHVLVEREESGGVGPGQQEARVPPALALEGGRVAVVLEGNQSGAALEGHRNDGVEGVLLHEDHELAVVAEADERLLLGPDVVHRGDLDDLAVVDGVGAALRLEPGDDGVLAKQLVGVLGGEIAGPSAANLPEFGEGDVLGVADGAGVGNQSPQLHGALANRERRNQDKELLGDLDGVVPQVEVEAHGVEEPEVVALIGLVVEAGVEQPGRGQKLPAEGRRGDGHPHDEVEGAEEKAEGAVDAGRDGDDVRGGHGEGVHALHDAAVAGRAVDGDGHEAHAADDVVAALDGVGANAFRLGGHQDAEDAEHGVGGDVEAADEVAPVAEAQLGVDVEFDDVLDAQPRDHHHAVVVGFGGPHAGFLVFRKGVVLMRGGCDGARELRDYGHHVHDAFVVAQGDEVPASVDGHALLGGGALGEQFPAVDAAHGQVEFQDCGGAQLVANRQRGVLGLVVGVHSSPERVHGEGDKHVFIRVESAD</sequence>
<feature type="compositionally biased region" description="Basic and acidic residues" evidence="1">
    <location>
        <begin position="686"/>
        <end position="705"/>
    </location>
</feature>
<feature type="compositionally biased region" description="Basic and acidic residues" evidence="1">
    <location>
        <begin position="1232"/>
        <end position="1258"/>
    </location>
</feature>
<proteinExistence type="predicted"/>
<feature type="region of interest" description="Disordered" evidence="1">
    <location>
        <begin position="1223"/>
        <end position="1258"/>
    </location>
</feature>
<feature type="region of interest" description="Disordered" evidence="1">
    <location>
        <begin position="672"/>
        <end position="705"/>
    </location>
</feature>
<evidence type="ECO:0000256" key="1">
    <source>
        <dbReference type="SAM" id="MobiDB-lite"/>
    </source>
</evidence>
<reference evidence="2 3" key="1">
    <citation type="submission" date="2021-06" db="EMBL/GenBank/DDBJ databases">
        <title>Genome sequence of Babesia caballi.</title>
        <authorList>
            <person name="Yamagishi J."/>
            <person name="Kidaka T."/>
            <person name="Ochi A."/>
        </authorList>
    </citation>
    <scope>NUCLEOTIDE SEQUENCE [LARGE SCALE GENOMIC DNA]</scope>
    <source>
        <strain evidence="2">USDA-D6B2</strain>
    </source>
</reference>
<protein>
    <submittedName>
        <fullName evidence="2">Uncharacterized protein</fullName>
    </submittedName>
</protein>
<organism evidence="2 3">
    <name type="scientific">Babesia caballi</name>
    <dbReference type="NCBI Taxonomy" id="5871"/>
    <lineage>
        <taxon>Eukaryota</taxon>
        <taxon>Sar</taxon>
        <taxon>Alveolata</taxon>
        <taxon>Apicomplexa</taxon>
        <taxon>Aconoidasida</taxon>
        <taxon>Piroplasmida</taxon>
        <taxon>Babesiidae</taxon>
        <taxon>Babesia</taxon>
    </lineage>
</organism>
<keyword evidence="3" id="KW-1185">Reference proteome</keyword>
<dbReference type="GeneID" id="94197879"/>
<gene>
    <name evidence="2" type="ORF">BcabD6B2_58340</name>
</gene>
<name>A0AAV4M2E7_BABCB</name>
<accession>A0AAV4M2E7</accession>
<dbReference type="RefSeq" id="XP_067718467.1">
    <property type="nucleotide sequence ID" value="XM_067862366.1"/>
</dbReference>
<dbReference type="EMBL" id="BPLF01000006">
    <property type="protein sequence ID" value="GIX66398.1"/>
    <property type="molecule type" value="Genomic_DNA"/>
</dbReference>
<evidence type="ECO:0000313" key="2">
    <source>
        <dbReference type="EMBL" id="GIX66398.1"/>
    </source>
</evidence>
<dbReference type="Proteomes" id="UP001497744">
    <property type="component" value="Unassembled WGS sequence"/>
</dbReference>